<name>A0A834HV00_RHOSS</name>
<dbReference type="PANTHER" id="PTHR15907">
    <property type="entry name" value="DUF614 FAMILY PROTEIN-RELATED"/>
    <property type="match status" value="1"/>
</dbReference>
<dbReference type="Pfam" id="PF04749">
    <property type="entry name" value="PLAC8"/>
    <property type="match status" value="1"/>
</dbReference>
<dbReference type="EMBL" id="WJXA01000001">
    <property type="protein sequence ID" value="KAF7154496.1"/>
    <property type="molecule type" value="Genomic_DNA"/>
</dbReference>
<comment type="caution">
    <text evidence="2">The sequence shown here is derived from an EMBL/GenBank/DDBJ whole genome shotgun (WGS) entry which is preliminary data.</text>
</comment>
<feature type="region of interest" description="Disordered" evidence="1">
    <location>
        <begin position="193"/>
        <end position="234"/>
    </location>
</feature>
<dbReference type="Proteomes" id="UP000626092">
    <property type="component" value="Unassembled WGS sequence"/>
</dbReference>
<sequence length="234" mass="25650">MAEGTYVKLTPEQASLQNITPGELNQPIDVARLTARRCQECGQTLPPTYQPPADEDWSTGIFGCAEDAGSCWTGLFCPCVLFGRNIETLKGDISERAACIGHVICVEGGMTAAAVTSVLHGIDPQTMCLIYEGLFFAWWMCGIYTSMARQSVQKKYHLKDSPCDPCMVHCCLHWCAICQEHREMTGRLADNTTTSATVVDPPPVQEMDAIQDKKSPSSSSEEIADQNNLQIQPL</sequence>
<gene>
    <name evidence="2" type="ORF">RHSIM_Rhsim01G0136200</name>
</gene>
<dbReference type="NCBIfam" id="TIGR01571">
    <property type="entry name" value="A_thal_Cys_rich"/>
    <property type="match status" value="1"/>
</dbReference>
<keyword evidence="3" id="KW-1185">Reference proteome</keyword>
<reference evidence="2" key="1">
    <citation type="submission" date="2019-11" db="EMBL/GenBank/DDBJ databases">
        <authorList>
            <person name="Liu Y."/>
            <person name="Hou J."/>
            <person name="Li T.-Q."/>
            <person name="Guan C.-H."/>
            <person name="Wu X."/>
            <person name="Wu H.-Z."/>
            <person name="Ling F."/>
            <person name="Zhang R."/>
            <person name="Shi X.-G."/>
            <person name="Ren J.-P."/>
            <person name="Chen E.-F."/>
            <person name="Sun J.-M."/>
        </authorList>
    </citation>
    <scope>NUCLEOTIDE SEQUENCE</scope>
    <source>
        <strain evidence="2">Adult_tree_wgs_1</strain>
        <tissue evidence="2">Leaves</tissue>
    </source>
</reference>
<organism evidence="2 3">
    <name type="scientific">Rhododendron simsii</name>
    <name type="common">Sims's rhododendron</name>
    <dbReference type="NCBI Taxonomy" id="118357"/>
    <lineage>
        <taxon>Eukaryota</taxon>
        <taxon>Viridiplantae</taxon>
        <taxon>Streptophyta</taxon>
        <taxon>Embryophyta</taxon>
        <taxon>Tracheophyta</taxon>
        <taxon>Spermatophyta</taxon>
        <taxon>Magnoliopsida</taxon>
        <taxon>eudicotyledons</taxon>
        <taxon>Gunneridae</taxon>
        <taxon>Pentapetalae</taxon>
        <taxon>asterids</taxon>
        <taxon>Ericales</taxon>
        <taxon>Ericaceae</taxon>
        <taxon>Ericoideae</taxon>
        <taxon>Rhodoreae</taxon>
        <taxon>Rhododendron</taxon>
    </lineage>
</organism>
<evidence type="ECO:0000313" key="2">
    <source>
        <dbReference type="EMBL" id="KAF7154496.1"/>
    </source>
</evidence>
<protein>
    <recommendedName>
        <fullName evidence="4">Cell number regulator 6</fullName>
    </recommendedName>
</protein>
<feature type="compositionally biased region" description="Polar residues" evidence="1">
    <location>
        <begin position="216"/>
        <end position="234"/>
    </location>
</feature>
<evidence type="ECO:0000313" key="3">
    <source>
        <dbReference type="Proteomes" id="UP000626092"/>
    </source>
</evidence>
<dbReference type="OrthoDB" id="1045822at2759"/>
<dbReference type="AlphaFoldDB" id="A0A834HV00"/>
<evidence type="ECO:0008006" key="4">
    <source>
        <dbReference type="Google" id="ProtNLM"/>
    </source>
</evidence>
<dbReference type="InterPro" id="IPR006461">
    <property type="entry name" value="PLAC_motif_containing"/>
</dbReference>
<accession>A0A834HV00</accession>
<evidence type="ECO:0000256" key="1">
    <source>
        <dbReference type="SAM" id="MobiDB-lite"/>
    </source>
</evidence>
<proteinExistence type="predicted"/>